<evidence type="ECO:0000256" key="1">
    <source>
        <dbReference type="SAM" id="MobiDB-lite"/>
    </source>
</evidence>
<feature type="compositionally biased region" description="Low complexity" evidence="1">
    <location>
        <begin position="525"/>
        <end position="535"/>
    </location>
</feature>
<comment type="caution">
    <text evidence="3">The sequence shown here is derived from an EMBL/GenBank/DDBJ whole genome shotgun (WGS) entry which is preliminary data.</text>
</comment>
<dbReference type="AlphaFoldDB" id="A0A5N6KRD6"/>
<feature type="compositionally biased region" description="Basic and acidic residues" evidence="1">
    <location>
        <begin position="106"/>
        <end position="120"/>
    </location>
</feature>
<evidence type="ECO:0000313" key="3">
    <source>
        <dbReference type="EMBL" id="KAB8337087.1"/>
    </source>
</evidence>
<dbReference type="CDD" id="cd00067">
    <property type="entry name" value="GAL4"/>
    <property type="match status" value="1"/>
</dbReference>
<gene>
    <name evidence="3" type="ORF">FH972_021391</name>
</gene>
<feature type="region of interest" description="Disordered" evidence="1">
    <location>
        <begin position="507"/>
        <end position="537"/>
    </location>
</feature>
<feature type="transmembrane region" description="Helical" evidence="2">
    <location>
        <begin position="384"/>
        <end position="405"/>
    </location>
</feature>
<protein>
    <recommendedName>
        <fullName evidence="5">Zn(2)-C6 fungal-type domain-containing protein</fullName>
    </recommendedName>
</protein>
<organism evidence="3 4">
    <name type="scientific">Carpinus fangiana</name>
    <dbReference type="NCBI Taxonomy" id="176857"/>
    <lineage>
        <taxon>Eukaryota</taxon>
        <taxon>Viridiplantae</taxon>
        <taxon>Streptophyta</taxon>
        <taxon>Embryophyta</taxon>
        <taxon>Tracheophyta</taxon>
        <taxon>Spermatophyta</taxon>
        <taxon>Magnoliopsida</taxon>
        <taxon>eudicotyledons</taxon>
        <taxon>Gunneridae</taxon>
        <taxon>Pentapetalae</taxon>
        <taxon>rosids</taxon>
        <taxon>fabids</taxon>
        <taxon>Fagales</taxon>
        <taxon>Betulaceae</taxon>
        <taxon>Carpinus</taxon>
    </lineage>
</organism>
<proteinExistence type="predicted"/>
<dbReference type="InterPro" id="IPR001138">
    <property type="entry name" value="Zn2Cys6_DnaBD"/>
</dbReference>
<reference evidence="3 4" key="1">
    <citation type="submission" date="2019-06" db="EMBL/GenBank/DDBJ databases">
        <title>A chromosomal-level reference genome of Carpinus fangiana (Coryloideae, Betulaceae).</title>
        <authorList>
            <person name="Yang X."/>
            <person name="Wang Z."/>
            <person name="Zhang L."/>
            <person name="Hao G."/>
            <person name="Liu J."/>
            <person name="Yang Y."/>
        </authorList>
    </citation>
    <scope>NUCLEOTIDE SEQUENCE [LARGE SCALE GENOMIC DNA]</scope>
    <source>
        <strain evidence="3">Cfa_2016G</strain>
        <tissue evidence="3">Leaf</tissue>
    </source>
</reference>
<sequence>MAPMALQWTREKFETRRWKDGSVAQSWTGMMRISQKPRQKLGVGFTMTTSDAPRSSVLETITAPFRKNRRSSASTRQYEKSAVNGDAQSSEKQQMIGLAEDSPTGDPEKLDSDGDEYADKDRIKEAHQDGLDRQRYMRVIPGRCPAELSELQSTNRISLSMGESRRAGAEQTPWRVLSRRLVCRPAGRKFDHARDARSLFAVPLEEEETSQLMSFMDESRVLQQHTQHSQVMSQEWMDENIPDFAEPGMPAWYKVQGPKDGRFWLFSGEKRAYAWNYFLFVIMRNPFIPLVTRLTVLAFVLAALGLGVNIYKESNDLNNNTSALAGVQIPANSDTDVICKQQTSTYMAFIVDSVAVLYILYITWDEYFSKPLGLRQTKDKIRLLFLDLLFVIFSAANLSLAFNTLTDQQWSCYSGSPNQDNTNNAEAARSTCVQNDKLCQRQRGLCAVLLLAEIAWVAAFAISIFRVIDTALGVAKGRTRELGTMNPPNLLRTLPHRMLQSHVPAEGSAGGIMSELPAEHEGGSRSESSSGASGRPLAGTLRTCQACSSLKIRCIRSKTQGPCDRLTPQTQRCLRLGKDCQRAQARRRQPGVQKDDRAATRDASHDSTSASKTLSGIAFRPTEDEPGDITDVFDVGLVTSELAESLVTRFKTNMTPHFPFVVLGAHELAGTLRRRKPFLLLAILSVASYDDMPLQRALGRLLKQALARMLTEGQILNVEILQGLLVYLAWSQYAPRPGCFTQHLQLAISIIIDLRLDQGPGRRAYQSRMGVSKIKNTPQGRDEERAVAGCFFLSSNVAVLLQKTPSFPYSAYSEQCCKCMTESLECSTDRFVYPIVSLQHLADKIYALSIQYAEGTNPPTATFDDNVAQLRSALDAFKSSLPFTIYEYGTLAMQFHTVELFLYQVGVCGTGSESNTMPHLPWSPWRLEMLGSGLVAAKSLLGFYHSLPLRSEMAFTNIQYLQLGYGLMFGTRLAVAASSPAVCHQTQQLRDILDMSDVLRDTSARIGSVRSELFYENGERDAFHHLQHRIQHIKQWLEDQVRAQALPNQHGKGRNPMQSAQESALPDIIHETDSANEFMIHDSMYADDLEIGPNTYEQLLGDPFGFGHQTHFSANQ</sequence>
<feature type="region of interest" description="Disordered" evidence="1">
    <location>
        <begin position="64"/>
        <end position="120"/>
    </location>
</feature>
<accession>A0A5N6KRD6</accession>
<feature type="transmembrane region" description="Helical" evidence="2">
    <location>
        <begin position="346"/>
        <end position="364"/>
    </location>
</feature>
<evidence type="ECO:0008006" key="5">
    <source>
        <dbReference type="Google" id="ProtNLM"/>
    </source>
</evidence>
<dbReference type="InterPro" id="IPR037737">
    <property type="entry name" value="Srf1"/>
</dbReference>
<feature type="transmembrane region" description="Helical" evidence="2">
    <location>
        <begin position="445"/>
        <end position="468"/>
    </location>
</feature>
<keyword evidence="2" id="KW-0812">Transmembrane</keyword>
<dbReference type="PANTHER" id="PTHR36819">
    <property type="entry name" value="REGULATOR OF PHOSPHOLIPASE D SRF1"/>
    <property type="match status" value="1"/>
</dbReference>
<keyword evidence="2" id="KW-0472">Membrane</keyword>
<dbReference type="Proteomes" id="UP000327013">
    <property type="component" value="Unassembled WGS sequence"/>
</dbReference>
<dbReference type="EMBL" id="VIBQ01000009">
    <property type="protein sequence ID" value="KAB8337087.1"/>
    <property type="molecule type" value="Genomic_DNA"/>
</dbReference>
<evidence type="ECO:0000313" key="4">
    <source>
        <dbReference type="Proteomes" id="UP000327013"/>
    </source>
</evidence>
<dbReference type="GO" id="GO:0071944">
    <property type="term" value="C:cell periphery"/>
    <property type="evidence" value="ECO:0007669"/>
    <property type="project" value="TreeGrafter"/>
</dbReference>
<dbReference type="CDD" id="cd12148">
    <property type="entry name" value="fungal_TF_MHR"/>
    <property type="match status" value="1"/>
</dbReference>
<dbReference type="PANTHER" id="PTHR36819:SF1">
    <property type="entry name" value="REGULATOR OF PHOSPHOLIPASE D SRF1"/>
    <property type="match status" value="1"/>
</dbReference>
<feature type="compositionally biased region" description="Basic and acidic residues" evidence="1">
    <location>
        <begin position="593"/>
        <end position="605"/>
    </location>
</feature>
<feature type="transmembrane region" description="Helical" evidence="2">
    <location>
        <begin position="290"/>
        <end position="311"/>
    </location>
</feature>
<keyword evidence="4" id="KW-1185">Reference proteome</keyword>
<dbReference type="OrthoDB" id="2589563at2759"/>
<feature type="region of interest" description="Disordered" evidence="1">
    <location>
        <begin position="581"/>
        <end position="625"/>
    </location>
</feature>
<dbReference type="GO" id="GO:0000981">
    <property type="term" value="F:DNA-binding transcription factor activity, RNA polymerase II-specific"/>
    <property type="evidence" value="ECO:0007669"/>
    <property type="project" value="InterPro"/>
</dbReference>
<keyword evidence="2" id="KW-1133">Transmembrane helix</keyword>
<evidence type="ECO:0000256" key="2">
    <source>
        <dbReference type="SAM" id="Phobius"/>
    </source>
</evidence>
<dbReference type="GO" id="GO:0008270">
    <property type="term" value="F:zinc ion binding"/>
    <property type="evidence" value="ECO:0007669"/>
    <property type="project" value="InterPro"/>
</dbReference>
<name>A0A5N6KRD6_9ROSI</name>